<name>A0A0F8XTU5_9ZZZZ</name>
<proteinExistence type="predicted"/>
<protein>
    <submittedName>
        <fullName evidence="1">Uncharacterized protein</fullName>
    </submittedName>
</protein>
<gene>
    <name evidence="1" type="ORF">LCGC14_2981950</name>
</gene>
<accession>A0A0F8XTU5</accession>
<comment type="caution">
    <text evidence="1">The sequence shown here is derived from an EMBL/GenBank/DDBJ whole genome shotgun (WGS) entry which is preliminary data.</text>
</comment>
<organism evidence="1">
    <name type="scientific">marine sediment metagenome</name>
    <dbReference type="NCBI Taxonomy" id="412755"/>
    <lineage>
        <taxon>unclassified sequences</taxon>
        <taxon>metagenomes</taxon>
        <taxon>ecological metagenomes</taxon>
    </lineage>
</organism>
<sequence length="289" mass="31809">MATADNVITSARYDLRAVRGSSFDPAELLVYLNRVVIVLDSVLLSMDSDWLHQTQVSAGLTAGLQKITMPTRCISIRSIWVTDIIDSFTDLTFTAAGDTIATAAGTFSTNGIAVNQTIGITGSTSNNTNDIGLLSVSAVTEILITVNENVIVNEGTADASGTIFAQKSDEVVKKSTDVIHEKRMQISGTGRPYYWAYEGTDLIFDHKANQAYGLFIRYNQKSAALEMNTPMPYNDEFNELLREGLVMYGKARRGELSSVDSVLRNMINNAVMTKAIRRDHIPKRYRADF</sequence>
<dbReference type="EMBL" id="LAZR01060923">
    <property type="protein sequence ID" value="KKK64660.1"/>
    <property type="molecule type" value="Genomic_DNA"/>
</dbReference>
<evidence type="ECO:0000313" key="1">
    <source>
        <dbReference type="EMBL" id="KKK64660.1"/>
    </source>
</evidence>
<dbReference type="AlphaFoldDB" id="A0A0F8XTU5"/>
<reference evidence="1" key="1">
    <citation type="journal article" date="2015" name="Nature">
        <title>Complex archaea that bridge the gap between prokaryotes and eukaryotes.</title>
        <authorList>
            <person name="Spang A."/>
            <person name="Saw J.H."/>
            <person name="Jorgensen S.L."/>
            <person name="Zaremba-Niedzwiedzka K."/>
            <person name="Martijn J."/>
            <person name="Lind A.E."/>
            <person name="van Eijk R."/>
            <person name="Schleper C."/>
            <person name="Guy L."/>
            <person name="Ettema T.J."/>
        </authorList>
    </citation>
    <scope>NUCLEOTIDE SEQUENCE</scope>
</reference>